<dbReference type="GO" id="GO:0030091">
    <property type="term" value="P:protein repair"/>
    <property type="evidence" value="ECO:0007669"/>
    <property type="project" value="InterPro"/>
</dbReference>
<name>A0A250X2R7_9CHLO</name>
<keyword evidence="5" id="KW-0479">Metal-binding</keyword>
<dbReference type="Gene3D" id="2.170.150.20">
    <property type="entry name" value="Peptide methionine sulfoxide reductase"/>
    <property type="match status" value="1"/>
</dbReference>
<evidence type="ECO:0000256" key="2">
    <source>
        <dbReference type="ARBA" id="ARBA00012499"/>
    </source>
</evidence>
<dbReference type="PANTHER" id="PTHR10173">
    <property type="entry name" value="METHIONINE SULFOXIDE REDUCTASE"/>
    <property type="match status" value="1"/>
</dbReference>
<feature type="domain" description="MsrB" evidence="6">
    <location>
        <begin position="104"/>
        <end position="232"/>
    </location>
</feature>
<dbReference type="GO" id="GO:0046872">
    <property type="term" value="F:metal ion binding"/>
    <property type="evidence" value="ECO:0007669"/>
    <property type="project" value="UniProtKB-KW"/>
</dbReference>
<dbReference type="Pfam" id="PF01641">
    <property type="entry name" value="SelR"/>
    <property type="match status" value="1"/>
</dbReference>
<evidence type="ECO:0000259" key="6">
    <source>
        <dbReference type="PROSITE" id="PS51790"/>
    </source>
</evidence>
<comment type="similarity">
    <text evidence="1 5">Belongs to the MsrB Met sulfoxide reductase family.</text>
</comment>
<keyword evidence="8" id="KW-1185">Reference proteome</keyword>
<comment type="caution">
    <text evidence="7">The sequence shown here is derived from an EMBL/GenBank/DDBJ whole genome shotgun (WGS) entry which is preliminary data.</text>
</comment>
<dbReference type="PROSITE" id="PS51790">
    <property type="entry name" value="MSRB"/>
    <property type="match status" value="1"/>
</dbReference>
<evidence type="ECO:0000313" key="7">
    <source>
        <dbReference type="EMBL" id="GAX77383.1"/>
    </source>
</evidence>
<organism evidence="7 8">
    <name type="scientific">Chlamydomonas eustigma</name>
    <dbReference type="NCBI Taxonomy" id="1157962"/>
    <lineage>
        <taxon>Eukaryota</taxon>
        <taxon>Viridiplantae</taxon>
        <taxon>Chlorophyta</taxon>
        <taxon>core chlorophytes</taxon>
        <taxon>Chlorophyceae</taxon>
        <taxon>CS clade</taxon>
        <taxon>Chlamydomonadales</taxon>
        <taxon>Chlamydomonadaceae</taxon>
        <taxon>Chlamydomonas</taxon>
    </lineage>
</organism>
<dbReference type="SUPFAM" id="SSF51316">
    <property type="entry name" value="Mss4-like"/>
    <property type="match status" value="1"/>
</dbReference>
<keyword evidence="3 5" id="KW-0560">Oxidoreductase</keyword>
<evidence type="ECO:0000256" key="3">
    <source>
        <dbReference type="ARBA" id="ARBA00023002"/>
    </source>
</evidence>
<dbReference type="EMBL" id="BEGY01000024">
    <property type="protein sequence ID" value="GAX77383.1"/>
    <property type="molecule type" value="Genomic_DNA"/>
</dbReference>
<dbReference type="NCBIfam" id="TIGR00357">
    <property type="entry name" value="peptide-methionine (R)-S-oxide reductase MsrB"/>
    <property type="match status" value="1"/>
</dbReference>
<dbReference type="GO" id="GO:0033743">
    <property type="term" value="F:peptide-methionine (R)-S-oxide reductase activity"/>
    <property type="evidence" value="ECO:0007669"/>
    <property type="project" value="UniProtKB-EC"/>
</dbReference>
<dbReference type="GO" id="GO:0005737">
    <property type="term" value="C:cytoplasm"/>
    <property type="evidence" value="ECO:0007669"/>
    <property type="project" value="TreeGrafter"/>
</dbReference>
<comment type="function">
    <text evidence="5">Catalyzes the reduction of methionine sulfoxide (MetSO) to methionine in proteins. Plays a protective role against oxidative stress by restoring activity to proteins that have been inactivated by methionine oxidation. MSRB family specifically reduces the MetSO R-enantiomer.</text>
</comment>
<dbReference type="EC" id="1.8.4.12" evidence="2 5"/>
<gene>
    <name evidence="7" type="ORF">CEUSTIGMA_g4829.t1</name>
</gene>
<keyword evidence="5" id="KW-0862">Zinc</keyword>
<dbReference type="Proteomes" id="UP000232323">
    <property type="component" value="Unassembled WGS sequence"/>
</dbReference>
<dbReference type="AlphaFoldDB" id="A0A250X2R7"/>
<dbReference type="OrthoDB" id="44061at2759"/>
<dbReference type="InterPro" id="IPR002579">
    <property type="entry name" value="Met_Sox_Rdtase_MsrB_dom"/>
</dbReference>
<evidence type="ECO:0000256" key="4">
    <source>
        <dbReference type="ARBA" id="ARBA00048488"/>
    </source>
</evidence>
<reference evidence="7 8" key="1">
    <citation type="submission" date="2017-08" db="EMBL/GenBank/DDBJ databases">
        <title>Acidophilic green algal genome provides insights into adaptation to an acidic environment.</title>
        <authorList>
            <person name="Hirooka S."/>
            <person name="Hirose Y."/>
            <person name="Kanesaki Y."/>
            <person name="Higuchi S."/>
            <person name="Fujiwara T."/>
            <person name="Onuma R."/>
            <person name="Era A."/>
            <person name="Ohbayashi R."/>
            <person name="Uzuka A."/>
            <person name="Nozaki H."/>
            <person name="Yoshikawa H."/>
            <person name="Miyagishima S.Y."/>
        </authorList>
    </citation>
    <scope>NUCLEOTIDE SEQUENCE [LARGE SCALE GENOMIC DNA]</scope>
    <source>
        <strain evidence="7 8">NIES-2499</strain>
    </source>
</reference>
<dbReference type="PANTHER" id="PTHR10173:SF52">
    <property type="entry name" value="METHIONINE-R-SULFOXIDE REDUCTASE B1"/>
    <property type="match status" value="1"/>
</dbReference>
<dbReference type="InterPro" id="IPR028427">
    <property type="entry name" value="Met_Sox_Rdtase_MsrB"/>
</dbReference>
<comment type="catalytic activity">
    <reaction evidence="4 5">
        <text>L-methionyl-[protein] + [thioredoxin]-disulfide + H2O = L-methionyl-(R)-S-oxide-[protein] + [thioredoxin]-dithiol</text>
        <dbReference type="Rhea" id="RHEA:24164"/>
        <dbReference type="Rhea" id="RHEA-COMP:10698"/>
        <dbReference type="Rhea" id="RHEA-COMP:10700"/>
        <dbReference type="Rhea" id="RHEA-COMP:12313"/>
        <dbReference type="Rhea" id="RHEA-COMP:12314"/>
        <dbReference type="ChEBI" id="CHEBI:15377"/>
        <dbReference type="ChEBI" id="CHEBI:16044"/>
        <dbReference type="ChEBI" id="CHEBI:29950"/>
        <dbReference type="ChEBI" id="CHEBI:45764"/>
        <dbReference type="ChEBI" id="CHEBI:50058"/>
        <dbReference type="EC" id="1.8.4.12"/>
    </reaction>
</comment>
<comment type="cofactor">
    <cofactor evidence="5">
        <name>Zn(2+)</name>
        <dbReference type="ChEBI" id="CHEBI:29105"/>
    </cofactor>
    <text evidence="5">Binds 1 zinc ion per subunit.</text>
</comment>
<dbReference type="STRING" id="1157962.A0A250X2R7"/>
<evidence type="ECO:0000313" key="8">
    <source>
        <dbReference type="Proteomes" id="UP000232323"/>
    </source>
</evidence>
<dbReference type="InterPro" id="IPR011057">
    <property type="entry name" value="Mss4-like_sf"/>
</dbReference>
<proteinExistence type="inferred from homology"/>
<dbReference type="GO" id="GO:0006979">
    <property type="term" value="P:response to oxidative stress"/>
    <property type="evidence" value="ECO:0007669"/>
    <property type="project" value="InterPro"/>
</dbReference>
<evidence type="ECO:0000256" key="5">
    <source>
        <dbReference type="RuleBase" id="RU365044"/>
    </source>
</evidence>
<evidence type="ECO:0000256" key="1">
    <source>
        <dbReference type="ARBA" id="ARBA00007174"/>
    </source>
</evidence>
<sequence length="248" mass="27472">MRIAPKTGIYSKGLRLRSPLLPPLRPLGRKCRKNAIANPILEVSLDVLRGYVGFAALSWVWRKIQESTGKGPKGWTPLAESEHIAEKVMSASGHDITPMTMNQRDCEAKNLPGISRYVALEHGTERPYTGQTVNGVPYDSKEKGVYVSALGGLPLFSSEAKFESGTGWPSFFEPIDPEHILEVEDNSIPFMTRIEVIDKRSGAHLGHVFDDGPAPTRKRYCINAAALRFIPEADRIRNVEEKSCKSEA</sequence>
<accession>A0A250X2R7</accession>
<protein>
    <recommendedName>
        <fullName evidence="2 5">Peptide-methionine (R)-S-oxide reductase</fullName>
        <ecNumber evidence="2 5">1.8.4.12</ecNumber>
    </recommendedName>
</protein>